<sequence>MLNNDSCRRWCNSLAGNSTYAYSSKRVETLCLFDSTLIPPPHELLLSTELHGQFLALQVALPPRHIWHPARAPDHLEAVIAPVAPHG</sequence>
<dbReference type="Proteomes" id="UP000683000">
    <property type="component" value="Unassembled WGS sequence"/>
</dbReference>
<accession>A0A8I2YHR3</accession>
<proteinExistence type="predicted"/>
<organism evidence="1 2">
    <name type="scientific">Boletus reticuloceps</name>
    <dbReference type="NCBI Taxonomy" id="495285"/>
    <lineage>
        <taxon>Eukaryota</taxon>
        <taxon>Fungi</taxon>
        <taxon>Dikarya</taxon>
        <taxon>Basidiomycota</taxon>
        <taxon>Agaricomycotina</taxon>
        <taxon>Agaricomycetes</taxon>
        <taxon>Agaricomycetidae</taxon>
        <taxon>Boletales</taxon>
        <taxon>Boletineae</taxon>
        <taxon>Boletaceae</taxon>
        <taxon>Boletoideae</taxon>
        <taxon>Boletus</taxon>
    </lineage>
</organism>
<keyword evidence="2" id="KW-1185">Reference proteome</keyword>
<name>A0A8I2YHR3_9AGAM</name>
<dbReference type="EMBL" id="JAGFBS010000027">
    <property type="protein sequence ID" value="KAG6372519.1"/>
    <property type="molecule type" value="Genomic_DNA"/>
</dbReference>
<comment type="caution">
    <text evidence="1">The sequence shown here is derived from an EMBL/GenBank/DDBJ whole genome shotgun (WGS) entry which is preliminary data.</text>
</comment>
<evidence type="ECO:0000313" key="2">
    <source>
        <dbReference type="Proteomes" id="UP000683000"/>
    </source>
</evidence>
<protein>
    <submittedName>
        <fullName evidence="1">Uncharacterized protein</fullName>
    </submittedName>
</protein>
<evidence type="ECO:0000313" key="1">
    <source>
        <dbReference type="EMBL" id="KAG6372519.1"/>
    </source>
</evidence>
<gene>
    <name evidence="1" type="ORF">JVT61DRAFT_7625</name>
</gene>
<reference evidence="1" key="1">
    <citation type="submission" date="2021-03" db="EMBL/GenBank/DDBJ databases">
        <title>Evolutionary innovations through gain and loss of genes in the ectomycorrhizal Boletales.</title>
        <authorList>
            <person name="Wu G."/>
            <person name="Miyauchi S."/>
            <person name="Morin E."/>
            <person name="Yang Z.-L."/>
            <person name="Xu J."/>
            <person name="Martin F.M."/>
        </authorList>
    </citation>
    <scope>NUCLEOTIDE SEQUENCE</scope>
    <source>
        <strain evidence="1">BR01</strain>
    </source>
</reference>
<dbReference type="AlphaFoldDB" id="A0A8I2YHR3"/>